<keyword evidence="1" id="KW-0732">Signal</keyword>
<dbReference type="Proteomes" id="UP000029870">
    <property type="component" value="Unassembled WGS sequence"/>
</dbReference>
<feature type="signal peptide" evidence="1">
    <location>
        <begin position="1"/>
        <end position="22"/>
    </location>
</feature>
<feature type="chain" id="PRO_5030150914" evidence="1">
    <location>
        <begin position="23"/>
        <end position="184"/>
    </location>
</feature>
<accession>A0A6D2C425</accession>
<dbReference type="RefSeq" id="WP_004087076.1">
    <property type="nucleotide sequence ID" value="NZ_JAERIZ010000037.1"/>
</dbReference>
<evidence type="ECO:0000313" key="2">
    <source>
        <dbReference type="EMBL" id="TLE03704.1"/>
    </source>
</evidence>
<evidence type="ECO:0000256" key="1">
    <source>
        <dbReference type="SAM" id="SignalP"/>
    </source>
</evidence>
<dbReference type="GeneID" id="60656752"/>
<dbReference type="EMBL" id="JRPH02000026">
    <property type="protein sequence ID" value="TLE03704.1"/>
    <property type="molecule type" value="Genomic_DNA"/>
</dbReference>
<reference evidence="2 3" key="1">
    <citation type="journal article" date="2014" name="Genome Announc.">
        <title>Draft genome sequences of eight enterohepatic helicobacter species isolated from both laboratory and wild rodents.</title>
        <authorList>
            <person name="Sheh A."/>
            <person name="Shen Z."/>
            <person name="Fox J.G."/>
        </authorList>
    </citation>
    <scope>NUCLEOTIDE SEQUENCE [LARGE SCALE GENOMIC DNA]</scope>
    <source>
        <strain evidence="2 3">Missouri</strain>
    </source>
</reference>
<name>A0A6D2C425_9HELI</name>
<dbReference type="AlphaFoldDB" id="A0A6D2C425"/>
<comment type="caution">
    <text evidence="2">The sequence shown here is derived from an EMBL/GenBank/DDBJ whole genome shotgun (WGS) entry which is preliminary data.</text>
</comment>
<organism evidence="2 3">
    <name type="scientific">Helicobacter bilis</name>
    <dbReference type="NCBI Taxonomy" id="37372"/>
    <lineage>
        <taxon>Bacteria</taxon>
        <taxon>Pseudomonadati</taxon>
        <taxon>Campylobacterota</taxon>
        <taxon>Epsilonproteobacteria</taxon>
        <taxon>Campylobacterales</taxon>
        <taxon>Helicobacteraceae</taxon>
        <taxon>Helicobacter</taxon>
    </lineage>
</organism>
<evidence type="ECO:0000313" key="3">
    <source>
        <dbReference type="Proteomes" id="UP000029870"/>
    </source>
</evidence>
<sequence>MRLTTKAIATALLATLPISLFGAGAKLVKGGNAEDTDIYYLPDDYKKKLDGGAYEKYESRYLLCPNNTGSVLSRLSRSYAQDANSYYSSMIRPNNEYSFAESAKKSEIFDNFSEVKKFQSLRLEKVQKEHERLSKIIVEMANEVCCEPEKDEHGYRKKNECMAQISEVEFYKNFTKYNKQLQGN</sequence>
<gene>
    <name evidence="2" type="ORF">LS77_008245</name>
</gene>
<protein>
    <submittedName>
        <fullName evidence="2">Uncharacterized protein</fullName>
    </submittedName>
</protein>
<proteinExistence type="predicted"/>